<proteinExistence type="predicted"/>
<dbReference type="Ensembl" id="ENSCMIT00000030834.1">
    <property type="protein sequence ID" value="ENSCMIP00000030367.1"/>
    <property type="gene ID" value="ENSCMIG00000013070.1"/>
</dbReference>
<feature type="domain" description="G-protein coupled receptors family 1 profile" evidence="10">
    <location>
        <begin position="47"/>
        <end position="300"/>
    </location>
</feature>
<reference evidence="12" key="3">
    <citation type="journal article" date="2014" name="Nature">
        <title>Elephant shark genome provides unique insights into gnathostome evolution.</title>
        <authorList>
            <consortium name="International Elephant Shark Genome Sequencing Consortium"/>
            <person name="Venkatesh B."/>
            <person name="Lee A.P."/>
            <person name="Ravi V."/>
            <person name="Maurya A.K."/>
            <person name="Lian M.M."/>
            <person name="Swann J.B."/>
            <person name="Ohta Y."/>
            <person name="Flajnik M.F."/>
            <person name="Sutoh Y."/>
            <person name="Kasahara M."/>
            <person name="Hoon S."/>
            <person name="Gangu V."/>
            <person name="Roy S.W."/>
            <person name="Irimia M."/>
            <person name="Korzh V."/>
            <person name="Kondrychyn I."/>
            <person name="Lim Z.W."/>
            <person name="Tay B.H."/>
            <person name="Tohari S."/>
            <person name="Kong K.W."/>
            <person name="Ho S."/>
            <person name="Lorente-Galdos B."/>
            <person name="Quilez J."/>
            <person name="Marques-Bonet T."/>
            <person name="Raney B.J."/>
            <person name="Ingham P.W."/>
            <person name="Tay A."/>
            <person name="Hillier L.W."/>
            <person name="Minx P."/>
            <person name="Boehm T."/>
            <person name="Wilson R.K."/>
            <person name="Brenner S."/>
            <person name="Warren W.C."/>
        </authorList>
    </citation>
    <scope>NUCLEOTIDE SEQUENCE [LARGE SCALE GENOMIC DNA]</scope>
</reference>
<evidence type="ECO:0000313" key="12">
    <source>
        <dbReference type="Proteomes" id="UP000314986"/>
    </source>
</evidence>
<dbReference type="PROSITE" id="PS50262">
    <property type="entry name" value="G_PROTEIN_RECEP_F1_2"/>
    <property type="match status" value="1"/>
</dbReference>
<feature type="transmembrane region" description="Helical" evidence="9">
    <location>
        <begin position="108"/>
        <end position="126"/>
    </location>
</feature>
<sequence>MIEQSTAHLAFGFQEHSLNRGCQVNKTFRFQYLPPIYIMVFVVGFLGNCWALLSMRFHRVKWTGINVFLCNLALADLLYVITLPFLVVYYASRGHWIFGTVFCRATRLLFHLNLHGSIGFLTCISVQRYLGIVHPMRVLGRVKTHHSVVTSVVVWLVVVIQTATDLYFSKTNPNSTKCYDTTFDDALPAYITYSLTLSVVGFLLPFAITLGCYAHVVVVLTRNPNVDPILKSRCLRLVAIVTVLFSFCFTPYHVLRNANLLARYLQLQGSCTRTSRAIYMAYQVSRGLASLNSAINPLVYFIAGDEIKSRMQKIRKKLSHSLSRSVTWYTHLNSSNKSKMLTAV</sequence>
<keyword evidence="2 9" id="KW-0812">Transmembrane</keyword>
<reference evidence="11" key="5">
    <citation type="submission" date="2025-09" db="UniProtKB">
        <authorList>
            <consortium name="Ensembl"/>
        </authorList>
    </citation>
    <scope>IDENTIFICATION</scope>
</reference>
<dbReference type="PRINTS" id="PR01157">
    <property type="entry name" value="P2YPURNOCPTR"/>
</dbReference>
<feature type="transmembrane region" description="Helical" evidence="9">
    <location>
        <begin position="147"/>
        <end position="169"/>
    </location>
</feature>
<dbReference type="AlphaFoldDB" id="A0A4W3IMI6"/>
<dbReference type="CDD" id="cd15967">
    <property type="entry name" value="7tmA_P2Y1-like"/>
    <property type="match status" value="1"/>
</dbReference>
<keyword evidence="5 9" id="KW-0472">Membrane</keyword>
<feature type="transmembrane region" description="Helical" evidence="9">
    <location>
        <begin position="234"/>
        <end position="255"/>
    </location>
</feature>
<dbReference type="OMA" id="IIGCYCH"/>
<feature type="transmembrane region" description="Helical" evidence="9">
    <location>
        <begin position="65"/>
        <end position="88"/>
    </location>
</feature>
<reference evidence="12" key="2">
    <citation type="journal article" date="2007" name="PLoS Biol.">
        <title>Survey sequencing and comparative analysis of the elephant shark (Callorhinchus milii) genome.</title>
        <authorList>
            <person name="Venkatesh B."/>
            <person name="Kirkness E.F."/>
            <person name="Loh Y.H."/>
            <person name="Halpern A.L."/>
            <person name="Lee A.P."/>
            <person name="Johnson J."/>
            <person name="Dandona N."/>
            <person name="Viswanathan L.D."/>
            <person name="Tay A."/>
            <person name="Venter J.C."/>
            <person name="Strausberg R.L."/>
            <person name="Brenner S."/>
        </authorList>
    </citation>
    <scope>NUCLEOTIDE SEQUENCE [LARGE SCALE GENOMIC DNA]</scope>
</reference>
<evidence type="ECO:0000256" key="1">
    <source>
        <dbReference type="ARBA" id="ARBA00004141"/>
    </source>
</evidence>
<evidence type="ECO:0000256" key="7">
    <source>
        <dbReference type="ARBA" id="ARBA00023170"/>
    </source>
</evidence>
<keyword evidence="7" id="KW-0675">Receptor</keyword>
<dbReference type="FunFam" id="1.20.1070.10:FF:000017">
    <property type="entry name" value="lysophosphatidic acid receptor 4"/>
    <property type="match status" value="1"/>
</dbReference>
<dbReference type="PRINTS" id="PR00237">
    <property type="entry name" value="GPCRRHODOPSN"/>
</dbReference>
<dbReference type="GO" id="GO:0008188">
    <property type="term" value="F:neuropeptide receptor activity"/>
    <property type="evidence" value="ECO:0007669"/>
    <property type="project" value="InterPro"/>
</dbReference>
<dbReference type="InterPro" id="IPR000276">
    <property type="entry name" value="GPCR_Rhodpsn"/>
</dbReference>
<dbReference type="GO" id="GO:0016020">
    <property type="term" value="C:membrane"/>
    <property type="evidence" value="ECO:0007669"/>
    <property type="project" value="UniProtKB-SubCell"/>
</dbReference>
<name>A0A4W3IMI6_CALMI</name>
<keyword evidence="3 9" id="KW-1133">Transmembrane helix</keyword>
<accession>A0A4W3IMI6</accession>
<dbReference type="Gene3D" id="1.20.1070.10">
    <property type="entry name" value="Rhodopsin 7-helix transmembrane proteins"/>
    <property type="match status" value="1"/>
</dbReference>
<dbReference type="PANTHER" id="PTHR24244:SF0">
    <property type="entry name" value="G-PROTEIN COUPLED RECEPTORS FAMILY 1 PROFILE DOMAIN-CONTAINING PROTEIN"/>
    <property type="match status" value="1"/>
</dbReference>
<keyword evidence="12" id="KW-1185">Reference proteome</keyword>
<dbReference type="Pfam" id="PF00001">
    <property type="entry name" value="7tm_1"/>
    <property type="match status" value="1"/>
</dbReference>
<evidence type="ECO:0000256" key="6">
    <source>
        <dbReference type="ARBA" id="ARBA00023157"/>
    </source>
</evidence>
<dbReference type="InParanoid" id="A0A4W3IMI6"/>
<dbReference type="GeneTree" id="ENSGT00940000155094"/>
<evidence type="ECO:0000256" key="9">
    <source>
        <dbReference type="SAM" id="Phobius"/>
    </source>
</evidence>
<protein>
    <submittedName>
        <fullName evidence="11">Si:dkey-78k11.9</fullName>
    </submittedName>
</protein>
<dbReference type="PANTHER" id="PTHR24244">
    <property type="entry name" value="NEUROPEPTIDE S RECEPTOR"/>
    <property type="match status" value="1"/>
</dbReference>
<evidence type="ECO:0000256" key="3">
    <source>
        <dbReference type="ARBA" id="ARBA00022989"/>
    </source>
</evidence>
<dbReference type="Proteomes" id="UP000314986">
    <property type="component" value="Unassembled WGS sequence"/>
</dbReference>
<evidence type="ECO:0000259" key="10">
    <source>
        <dbReference type="PROSITE" id="PS50262"/>
    </source>
</evidence>
<evidence type="ECO:0000256" key="2">
    <source>
        <dbReference type="ARBA" id="ARBA00022692"/>
    </source>
</evidence>
<evidence type="ECO:0000256" key="8">
    <source>
        <dbReference type="ARBA" id="ARBA00023224"/>
    </source>
</evidence>
<keyword evidence="4" id="KW-0297">G-protein coupled receptor</keyword>
<evidence type="ECO:0000313" key="11">
    <source>
        <dbReference type="Ensembl" id="ENSCMIP00000030367.1"/>
    </source>
</evidence>
<feature type="transmembrane region" description="Helical" evidence="9">
    <location>
        <begin position="36"/>
        <end position="53"/>
    </location>
</feature>
<evidence type="ECO:0000256" key="4">
    <source>
        <dbReference type="ARBA" id="ARBA00023040"/>
    </source>
</evidence>
<dbReference type="InterPro" id="IPR027294">
    <property type="entry name" value="NPS_rcpt"/>
</dbReference>
<reference evidence="12" key="1">
    <citation type="journal article" date="2006" name="Science">
        <title>Ancient noncoding elements conserved in the human genome.</title>
        <authorList>
            <person name="Venkatesh B."/>
            <person name="Kirkness E.F."/>
            <person name="Loh Y.H."/>
            <person name="Halpern A.L."/>
            <person name="Lee A.P."/>
            <person name="Johnson J."/>
            <person name="Dandona N."/>
            <person name="Viswanathan L.D."/>
            <person name="Tay A."/>
            <person name="Venter J.C."/>
            <person name="Strausberg R.L."/>
            <person name="Brenner S."/>
        </authorList>
    </citation>
    <scope>NUCLEOTIDE SEQUENCE [LARGE SCALE GENOMIC DNA]</scope>
</reference>
<feature type="transmembrane region" description="Helical" evidence="9">
    <location>
        <begin position="189"/>
        <end position="213"/>
    </location>
</feature>
<keyword evidence="6" id="KW-1015">Disulfide bond</keyword>
<evidence type="ECO:0000256" key="5">
    <source>
        <dbReference type="ARBA" id="ARBA00023136"/>
    </source>
</evidence>
<keyword evidence="8" id="KW-0807">Transducer</keyword>
<dbReference type="InterPro" id="IPR017452">
    <property type="entry name" value="GPCR_Rhodpsn_7TM"/>
</dbReference>
<organism evidence="11 12">
    <name type="scientific">Callorhinchus milii</name>
    <name type="common">Ghost shark</name>
    <dbReference type="NCBI Taxonomy" id="7868"/>
    <lineage>
        <taxon>Eukaryota</taxon>
        <taxon>Metazoa</taxon>
        <taxon>Chordata</taxon>
        <taxon>Craniata</taxon>
        <taxon>Vertebrata</taxon>
        <taxon>Chondrichthyes</taxon>
        <taxon>Holocephali</taxon>
        <taxon>Chimaeriformes</taxon>
        <taxon>Callorhinchidae</taxon>
        <taxon>Callorhinchus</taxon>
    </lineage>
</organism>
<comment type="subcellular location">
    <subcellularLocation>
        <location evidence="1">Membrane</location>
        <topology evidence="1">Multi-pass membrane protein</topology>
    </subcellularLocation>
</comment>
<dbReference type="SUPFAM" id="SSF81321">
    <property type="entry name" value="Family A G protein-coupled receptor-like"/>
    <property type="match status" value="1"/>
</dbReference>
<reference evidence="11" key="4">
    <citation type="submission" date="2025-08" db="UniProtKB">
        <authorList>
            <consortium name="Ensembl"/>
        </authorList>
    </citation>
    <scope>IDENTIFICATION</scope>
</reference>